<dbReference type="NCBIfam" id="NF001135">
    <property type="entry name" value="PRK00142.1-3"/>
    <property type="match status" value="1"/>
</dbReference>
<comment type="caution">
    <text evidence="3">The sequence shown here is derived from an EMBL/GenBank/DDBJ whole genome shotgun (WGS) entry which is preliminary data.</text>
</comment>
<keyword evidence="1" id="KW-0819">tRNA processing</keyword>
<gene>
    <name evidence="1" type="primary">trhO</name>
    <name evidence="3" type="ORF">ACFP7A_10230</name>
</gene>
<evidence type="ECO:0000256" key="1">
    <source>
        <dbReference type="HAMAP-Rule" id="MF_00469"/>
    </source>
</evidence>
<accession>A0ABW1WIN3</accession>
<dbReference type="Pfam" id="PF17773">
    <property type="entry name" value="UPF0176_N"/>
    <property type="match status" value="1"/>
</dbReference>
<evidence type="ECO:0000313" key="4">
    <source>
        <dbReference type="Proteomes" id="UP001596267"/>
    </source>
</evidence>
<comment type="catalytic activity">
    <reaction evidence="1">
        <text>uridine(34) in tRNA + AH2 + O2 = 5-hydroxyuridine(34) in tRNA + A + H2O</text>
        <dbReference type="Rhea" id="RHEA:64224"/>
        <dbReference type="Rhea" id="RHEA-COMP:11727"/>
        <dbReference type="Rhea" id="RHEA-COMP:13381"/>
        <dbReference type="ChEBI" id="CHEBI:13193"/>
        <dbReference type="ChEBI" id="CHEBI:15377"/>
        <dbReference type="ChEBI" id="CHEBI:15379"/>
        <dbReference type="ChEBI" id="CHEBI:17499"/>
        <dbReference type="ChEBI" id="CHEBI:65315"/>
        <dbReference type="ChEBI" id="CHEBI:136877"/>
    </reaction>
</comment>
<dbReference type="Pfam" id="PF12368">
    <property type="entry name" value="Rhodanese_C"/>
    <property type="match status" value="1"/>
</dbReference>
<dbReference type="InterPro" id="IPR020936">
    <property type="entry name" value="TrhO"/>
</dbReference>
<dbReference type="SMART" id="SM00450">
    <property type="entry name" value="RHOD"/>
    <property type="match status" value="1"/>
</dbReference>
<dbReference type="InterPro" id="IPR040503">
    <property type="entry name" value="TRHO_N"/>
</dbReference>
<dbReference type="HAMAP" id="MF_00469">
    <property type="entry name" value="TrhO"/>
    <property type="match status" value="1"/>
</dbReference>
<comment type="similarity">
    <text evidence="1">Belongs to the TrhO family.</text>
</comment>
<sequence length="313" mass="36194">MTETEKKPFRVLLYYHYVTIDDPQLFAQEHLHFCKELGLKGRVLVGKEGLNGTVSGPTEAAQEYMDTMHRDPRFADMPFKIDESDGHVFKKMHVRPRKEIVALKLDEDIDPHQVTGKHLKPKEFYQEMQNDDVVLIDARNDYETQIGHFRNAIIPDIRNFRDLPEWIEKNLSEYKDKKVLTYCTGGIRCEKFSGYLLQSGFQDVSQLEGGIVEYGKDPEVQGKLYDGKCYVFDQRISVPVNRTDEDVVVGHCHHCGKTCDRIVNCANPECNVQFICCEECEKTHHRSCSEACEHHPRNRYVEENSDHPQAANV</sequence>
<feature type="domain" description="Rhodanese" evidence="2">
    <location>
        <begin position="129"/>
        <end position="223"/>
    </location>
</feature>
<dbReference type="EMBL" id="JBHSTQ010000009">
    <property type="protein sequence ID" value="MFC6386980.1"/>
    <property type="molecule type" value="Genomic_DNA"/>
</dbReference>
<dbReference type="InterPro" id="IPR036873">
    <property type="entry name" value="Rhodanese-like_dom_sf"/>
</dbReference>
<evidence type="ECO:0000313" key="3">
    <source>
        <dbReference type="EMBL" id="MFC6386980.1"/>
    </source>
</evidence>
<comment type="function">
    <text evidence="1">Catalyzes oxygen-dependent 5-hydroxyuridine (ho5U) modification at position 34 in tRNAs.</text>
</comment>
<dbReference type="Gene3D" id="3.30.70.100">
    <property type="match status" value="1"/>
</dbReference>
<dbReference type="RefSeq" id="WP_253076555.1">
    <property type="nucleotide sequence ID" value="NZ_JAMXWN010000009.1"/>
</dbReference>
<dbReference type="Gene3D" id="3.40.250.10">
    <property type="entry name" value="Rhodanese-like domain"/>
    <property type="match status" value="1"/>
</dbReference>
<proteinExistence type="inferred from homology"/>
<protein>
    <recommendedName>
        <fullName evidence="1">tRNA uridine(34) hydroxylase</fullName>
        <ecNumber evidence="1">1.14.-.-</ecNumber>
    </recommendedName>
    <alternativeName>
        <fullName evidence="1">tRNA hydroxylation protein O</fullName>
    </alternativeName>
</protein>
<dbReference type="PANTHER" id="PTHR43268">
    <property type="entry name" value="THIOSULFATE SULFURTRANSFERASE/RHODANESE-LIKE DOMAIN-CONTAINING PROTEIN 2"/>
    <property type="match status" value="1"/>
</dbReference>
<dbReference type="InterPro" id="IPR001763">
    <property type="entry name" value="Rhodanese-like_dom"/>
</dbReference>
<dbReference type="PANTHER" id="PTHR43268:SF3">
    <property type="entry name" value="RHODANESE-LIKE DOMAIN-CONTAINING PROTEIN 7-RELATED"/>
    <property type="match status" value="1"/>
</dbReference>
<dbReference type="CDD" id="cd01518">
    <property type="entry name" value="RHOD_YceA"/>
    <property type="match status" value="1"/>
</dbReference>
<keyword evidence="1" id="KW-0560">Oxidoreductase</keyword>
<dbReference type="SUPFAM" id="SSF52821">
    <property type="entry name" value="Rhodanese/Cell cycle control phosphatase"/>
    <property type="match status" value="1"/>
</dbReference>
<dbReference type="Proteomes" id="UP001596267">
    <property type="component" value="Unassembled WGS sequence"/>
</dbReference>
<name>A0ABW1WIN3_9BACL</name>
<reference evidence="4" key="1">
    <citation type="journal article" date="2019" name="Int. J. Syst. Evol. Microbiol.">
        <title>The Global Catalogue of Microorganisms (GCM) 10K type strain sequencing project: providing services to taxonomists for standard genome sequencing and annotation.</title>
        <authorList>
            <consortium name="The Broad Institute Genomics Platform"/>
            <consortium name="The Broad Institute Genome Sequencing Center for Infectious Disease"/>
            <person name="Wu L."/>
            <person name="Ma J."/>
        </authorList>
    </citation>
    <scope>NUCLEOTIDE SEQUENCE [LARGE SCALE GENOMIC DNA]</scope>
    <source>
        <strain evidence="4">CCUG 42001</strain>
    </source>
</reference>
<dbReference type="Pfam" id="PF00581">
    <property type="entry name" value="Rhodanese"/>
    <property type="match status" value="1"/>
</dbReference>
<organism evidence="3 4">
    <name type="scientific">Sporolactobacillus kofuensis</name>
    <dbReference type="NCBI Taxonomy" id="269672"/>
    <lineage>
        <taxon>Bacteria</taxon>
        <taxon>Bacillati</taxon>
        <taxon>Bacillota</taxon>
        <taxon>Bacilli</taxon>
        <taxon>Bacillales</taxon>
        <taxon>Sporolactobacillaceae</taxon>
        <taxon>Sporolactobacillus</taxon>
    </lineage>
</organism>
<dbReference type="EC" id="1.14.-.-" evidence="1"/>
<keyword evidence="4" id="KW-1185">Reference proteome</keyword>
<evidence type="ECO:0000259" key="2">
    <source>
        <dbReference type="PROSITE" id="PS50206"/>
    </source>
</evidence>
<dbReference type="PROSITE" id="PS50206">
    <property type="entry name" value="RHODANESE_3"/>
    <property type="match status" value="1"/>
</dbReference>
<dbReference type="InterPro" id="IPR022111">
    <property type="entry name" value="Rhodanese_C"/>
</dbReference>